<feature type="chain" id="PRO_5004031867" description="Ecp2 effector protein domain-containing protein" evidence="1">
    <location>
        <begin position="17"/>
        <end position="157"/>
    </location>
</feature>
<keyword evidence="3" id="KW-1185">Reference proteome</keyword>
<dbReference type="GeneID" id="19334646"/>
<dbReference type="VEuPathDB" id="FungiDB:MYCFIDRAFT_182968"/>
<dbReference type="Proteomes" id="UP000016932">
    <property type="component" value="Unassembled WGS sequence"/>
</dbReference>
<evidence type="ECO:0000256" key="1">
    <source>
        <dbReference type="SAM" id="SignalP"/>
    </source>
</evidence>
<name>M3AWQ3_PSEFD</name>
<reference evidence="2 3" key="1">
    <citation type="journal article" date="2012" name="PLoS Pathog.">
        <title>Diverse lifestyles and strategies of plant pathogenesis encoded in the genomes of eighteen Dothideomycetes fungi.</title>
        <authorList>
            <person name="Ohm R.A."/>
            <person name="Feau N."/>
            <person name="Henrissat B."/>
            <person name="Schoch C.L."/>
            <person name="Horwitz B.A."/>
            <person name="Barry K.W."/>
            <person name="Condon B.J."/>
            <person name="Copeland A.C."/>
            <person name="Dhillon B."/>
            <person name="Glaser F."/>
            <person name="Hesse C.N."/>
            <person name="Kosti I."/>
            <person name="LaButti K."/>
            <person name="Lindquist E.A."/>
            <person name="Lucas S."/>
            <person name="Salamov A.A."/>
            <person name="Bradshaw R.E."/>
            <person name="Ciuffetti L."/>
            <person name="Hamelin R.C."/>
            <person name="Kema G.H.J."/>
            <person name="Lawrence C."/>
            <person name="Scott J.A."/>
            <person name="Spatafora J.W."/>
            <person name="Turgeon B.G."/>
            <person name="de Wit P.J.G.M."/>
            <person name="Zhong S."/>
            <person name="Goodwin S.B."/>
            <person name="Grigoriev I.V."/>
        </authorList>
    </citation>
    <scope>NUCLEOTIDE SEQUENCE [LARGE SCALE GENOMIC DNA]</scope>
    <source>
        <strain evidence="2 3">CIRAD86</strain>
    </source>
</reference>
<sequence>MKNLAVLVALLGGIAAMPTIDLVSLVLSPHWPSADTCQSNSIAFPNKILQAGNITCTQDEIPIEIDTAADVATHFNQFCHSTKFPASLARGASLMESYEIGIAGKFAFFGGKSCFESLVWRELKLCSRKSLVRRFIRDYLGVLLIHIRRHNNHVPEG</sequence>
<proteinExistence type="predicted"/>
<organism evidence="2 3">
    <name type="scientific">Pseudocercospora fijiensis (strain CIRAD86)</name>
    <name type="common">Black leaf streak disease fungus</name>
    <name type="synonym">Mycosphaerella fijiensis</name>
    <dbReference type="NCBI Taxonomy" id="383855"/>
    <lineage>
        <taxon>Eukaryota</taxon>
        <taxon>Fungi</taxon>
        <taxon>Dikarya</taxon>
        <taxon>Ascomycota</taxon>
        <taxon>Pezizomycotina</taxon>
        <taxon>Dothideomycetes</taxon>
        <taxon>Dothideomycetidae</taxon>
        <taxon>Mycosphaerellales</taxon>
        <taxon>Mycosphaerellaceae</taxon>
        <taxon>Pseudocercospora</taxon>
    </lineage>
</organism>
<dbReference type="RefSeq" id="XP_007927411.1">
    <property type="nucleotide sequence ID" value="XM_007929220.1"/>
</dbReference>
<dbReference type="KEGG" id="pfj:MYCFIDRAFT_182968"/>
<dbReference type="OrthoDB" id="10610961at2759"/>
<evidence type="ECO:0000313" key="2">
    <source>
        <dbReference type="EMBL" id="EME81892.1"/>
    </source>
</evidence>
<dbReference type="EMBL" id="KB446559">
    <property type="protein sequence ID" value="EME81892.1"/>
    <property type="molecule type" value="Genomic_DNA"/>
</dbReference>
<gene>
    <name evidence="2" type="ORF">MYCFIDRAFT_182968</name>
</gene>
<accession>M3AWQ3</accession>
<dbReference type="HOGENOM" id="CLU_1678701_0_0_1"/>
<keyword evidence="1" id="KW-0732">Signal</keyword>
<evidence type="ECO:0008006" key="4">
    <source>
        <dbReference type="Google" id="ProtNLM"/>
    </source>
</evidence>
<feature type="signal peptide" evidence="1">
    <location>
        <begin position="1"/>
        <end position="16"/>
    </location>
</feature>
<protein>
    <recommendedName>
        <fullName evidence="4">Ecp2 effector protein domain-containing protein</fullName>
    </recommendedName>
</protein>
<evidence type="ECO:0000313" key="3">
    <source>
        <dbReference type="Proteomes" id="UP000016932"/>
    </source>
</evidence>
<dbReference type="AlphaFoldDB" id="M3AWQ3"/>